<feature type="compositionally biased region" description="Acidic residues" evidence="1">
    <location>
        <begin position="1"/>
        <end position="16"/>
    </location>
</feature>
<protein>
    <submittedName>
        <fullName evidence="2 3">PspC domain protein</fullName>
    </submittedName>
</protein>
<sequence>MHEQEEADGEEEEEEKSLESGASGNKPTSRLLASSDHRLLFDSSGPVAHRAASTPFSML</sequence>
<evidence type="ECO:0000313" key="2">
    <source>
        <dbReference type="EMBL" id="KFB37207.1"/>
    </source>
</evidence>
<evidence type="ECO:0000313" key="4">
    <source>
        <dbReference type="Proteomes" id="UP000030765"/>
    </source>
</evidence>
<keyword evidence="4" id="KW-1185">Reference proteome</keyword>
<dbReference type="AlphaFoldDB" id="A0A084VGW3"/>
<feature type="compositionally biased region" description="Polar residues" evidence="1">
    <location>
        <begin position="20"/>
        <end position="32"/>
    </location>
</feature>
<reference evidence="3" key="2">
    <citation type="submission" date="2020-05" db="UniProtKB">
        <authorList>
            <consortium name="EnsemblMetazoa"/>
        </authorList>
    </citation>
    <scope>IDENTIFICATION</scope>
</reference>
<dbReference type="Proteomes" id="UP000030765">
    <property type="component" value="Unassembled WGS sequence"/>
</dbReference>
<gene>
    <name evidence="2" type="ORF">ZHAS_00004418</name>
</gene>
<proteinExistence type="predicted"/>
<accession>A0A084VGW3</accession>
<evidence type="ECO:0000256" key="1">
    <source>
        <dbReference type="SAM" id="MobiDB-lite"/>
    </source>
</evidence>
<name>A0A084VGW3_ANOSI</name>
<evidence type="ECO:0000313" key="3">
    <source>
        <dbReference type="EnsemblMetazoa" id="ASIC004418-PA"/>
    </source>
</evidence>
<organism evidence="2">
    <name type="scientific">Anopheles sinensis</name>
    <name type="common">Mosquito</name>
    <dbReference type="NCBI Taxonomy" id="74873"/>
    <lineage>
        <taxon>Eukaryota</taxon>
        <taxon>Metazoa</taxon>
        <taxon>Ecdysozoa</taxon>
        <taxon>Arthropoda</taxon>
        <taxon>Hexapoda</taxon>
        <taxon>Insecta</taxon>
        <taxon>Pterygota</taxon>
        <taxon>Neoptera</taxon>
        <taxon>Endopterygota</taxon>
        <taxon>Diptera</taxon>
        <taxon>Nematocera</taxon>
        <taxon>Culicoidea</taxon>
        <taxon>Culicidae</taxon>
        <taxon>Anophelinae</taxon>
        <taxon>Anopheles</taxon>
    </lineage>
</organism>
<reference evidence="2 4" key="1">
    <citation type="journal article" date="2014" name="BMC Genomics">
        <title>Genome sequence of Anopheles sinensis provides insight into genetics basis of mosquito competence for malaria parasites.</title>
        <authorList>
            <person name="Zhou D."/>
            <person name="Zhang D."/>
            <person name="Ding G."/>
            <person name="Shi L."/>
            <person name="Hou Q."/>
            <person name="Ye Y."/>
            <person name="Xu Y."/>
            <person name="Zhou H."/>
            <person name="Xiong C."/>
            <person name="Li S."/>
            <person name="Yu J."/>
            <person name="Hong S."/>
            <person name="Yu X."/>
            <person name="Zou P."/>
            <person name="Chen C."/>
            <person name="Chang X."/>
            <person name="Wang W."/>
            <person name="Lv Y."/>
            <person name="Sun Y."/>
            <person name="Ma L."/>
            <person name="Shen B."/>
            <person name="Zhu C."/>
        </authorList>
    </citation>
    <scope>NUCLEOTIDE SEQUENCE [LARGE SCALE GENOMIC DNA]</scope>
</reference>
<dbReference type="EnsemblMetazoa" id="ASIC004418-RA">
    <property type="protein sequence ID" value="ASIC004418-PA"/>
    <property type="gene ID" value="ASIC004418"/>
</dbReference>
<dbReference type="EMBL" id="ATLV01013101">
    <property type="status" value="NOT_ANNOTATED_CDS"/>
    <property type="molecule type" value="Genomic_DNA"/>
</dbReference>
<dbReference type="EMBL" id="KE524840">
    <property type="protein sequence ID" value="KFB37207.1"/>
    <property type="molecule type" value="Genomic_DNA"/>
</dbReference>
<feature type="region of interest" description="Disordered" evidence="1">
    <location>
        <begin position="1"/>
        <end position="59"/>
    </location>
</feature>
<dbReference type="VEuPathDB" id="VectorBase:ASIC004418"/>